<dbReference type="OrthoDB" id="6513042at2759"/>
<sequence>MYRPRYYEPNERMLSALELKFSDEILGKNDAIFASYLQSRQLSTENACSVLNTLITIEDISRMLIFAELMQFDVSIKPTKNGNCSIPLPKRNSQSILIPYVDEVLLLKSGTLPASLKRRERIVELSRGGLAYIVSKATKECVVFQSRYGNISPENFKDQKFDVIFRSPRIPFRLMYRALNLLSTSPDTLRYLFPLSNIPKSPSQLNSFPLLNNNIASNPEQLQAVQQIVAGPNPQAPYILFGPPGTGKTTTIVEAILQLYLQKKSRILVTIASNSACDTIALKLIEYIEKDKRFQELTHHKYVLLRLVSYTRFRKSAKSMNRLVLRYSNYELFRANKKKTSKFIKQIELEDCGIIVATLCTASMRAGRSPTFTHIFIDEAASASEPETAMAIAGIKSRECHIILSGDHKQLGPHVKSERALALGLDHSLFERLMNHNIYKVDDSGAYDCTLQSRLRRNFRAHPEIVGIYNKLYYNNELFAMAPLSQVNQAAKWNLLPNGKFPILFQATQGAMQSETNSTSSFNQLEAMVVCWYVMSLLKEGLGDVRIEQGDIGVVTPYLAQRNLVKRMLRLRGHPNVEVGTVESYQGREKPIVLASLVSSFKSTRFLSDPRRINVLLSRAKVLLILIGNPISLEKNDDFKFIIGQCKANHNFLENVEKFKDDSLEGLISKMNLKDAESEDSFSSSEEDD</sequence>
<evidence type="ECO:0000256" key="1">
    <source>
        <dbReference type="ARBA" id="ARBA00023158"/>
    </source>
</evidence>
<dbReference type="InterPro" id="IPR027417">
    <property type="entry name" value="P-loop_NTPase"/>
</dbReference>
<proteinExistence type="predicted"/>
<dbReference type="InterPro" id="IPR047187">
    <property type="entry name" value="SF1_C_Upf1"/>
</dbReference>
<dbReference type="GO" id="GO:0005829">
    <property type="term" value="C:cytosol"/>
    <property type="evidence" value="ECO:0007669"/>
    <property type="project" value="TreeGrafter"/>
</dbReference>
<dbReference type="GO" id="GO:0035194">
    <property type="term" value="P:regulatory ncRNA-mediated post-transcriptional gene silencing"/>
    <property type="evidence" value="ECO:0007669"/>
    <property type="project" value="TreeGrafter"/>
</dbReference>
<dbReference type="SMR" id="A0A0Q9W4C3"/>
<dbReference type="Gene3D" id="3.40.50.300">
    <property type="entry name" value="P-loop containing nucleotide triphosphate hydrolases"/>
    <property type="match status" value="2"/>
</dbReference>
<dbReference type="InterPro" id="IPR045055">
    <property type="entry name" value="DNA2/NAM7-like"/>
</dbReference>
<dbReference type="GO" id="GO:0043186">
    <property type="term" value="C:P granule"/>
    <property type="evidence" value="ECO:0007669"/>
    <property type="project" value="TreeGrafter"/>
</dbReference>
<dbReference type="InterPro" id="IPR026122">
    <property type="entry name" value="MOV-10/SDE3_DEXXQ/H-box"/>
</dbReference>
<dbReference type="PANTHER" id="PTHR10887:SF419">
    <property type="entry name" value="RNA HELICASE MOV10L1"/>
    <property type="match status" value="1"/>
</dbReference>
<dbReference type="SMART" id="SM00382">
    <property type="entry name" value="AAA"/>
    <property type="match status" value="1"/>
</dbReference>
<protein>
    <recommendedName>
        <fullName evidence="2">AAA+ ATPase domain-containing protein</fullName>
    </recommendedName>
</protein>
<dbReference type="GO" id="GO:0032574">
    <property type="term" value="F:5'-3' RNA helicase activity"/>
    <property type="evidence" value="ECO:0007669"/>
    <property type="project" value="InterPro"/>
</dbReference>
<dbReference type="CDD" id="cd18808">
    <property type="entry name" value="SF1_C_Upf1"/>
    <property type="match status" value="1"/>
</dbReference>
<dbReference type="KEGG" id="dvi:26530794"/>
<evidence type="ECO:0000313" key="3">
    <source>
        <dbReference type="EMBL" id="KRF79606.1"/>
    </source>
</evidence>
<dbReference type="PANTHER" id="PTHR10887">
    <property type="entry name" value="DNA2/NAM7 HELICASE FAMILY"/>
    <property type="match status" value="1"/>
</dbReference>
<dbReference type="InterPro" id="IPR041677">
    <property type="entry name" value="DNA2/NAM7_AAA_11"/>
</dbReference>
<dbReference type="SUPFAM" id="SSF52540">
    <property type="entry name" value="P-loop containing nucleoside triphosphate hydrolases"/>
    <property type="match status" value="1"/>
</dbReference>
<dbReference type="InParanoid" id="A0A0Q9W4C3"/>
<dbReference type="InterPro" id="IPR041679">
    <property type="entry name" value="DNA2/NAM7-like_C"/>
</dbReference>
<dbReference type="InterPro" id="IPR003593">
    <property type="entry name" value="AAA+_ATPase"/>
</dbReference>
<dbReference type="STRING" id="7244.A0A0Q9W4C3"/>
<dbReference type="AlphaFoldDB" id="A0A0Q9W4C3"/>
<dbReference type="Pfam" id="PF13086">
    <property type="entry name" value="AAA_11"/>
    <property type="match status" value="2"/>
</dbReference>
<dbReference type="CDD" id="cd18038">
    <property type="entry name" value="DEXXQc_Helz-like"/>
    <property type="match status" value="1"/>
</dbReference>
<reference evidence="3 4" key="1">
    <citation type="journal article" date="2007" name="Nature">
        <title>Evolution of genes and genomes on the Drosophila phylogeny.</title>
        <authorList>
            <consortium name="Drosophila 12 Genomes Consortium"/>
            <person name="Clark A.G."/>
            <person name="Eisen M.B."/>
            <person name="Smith D.R."/>
            <person name="Bergman C.M."/>
            <person name="Oliver B."/>
            <person name="Markow T.A."/>
            <person name="Kaufman T.C."/>
            <person name="Kellis M."/>
            <person name="Gelbart W."/>
            <person name="Iyer V.N."/>
            <person name="Pollard D.A."/>
            <person name="Sackton T.B."/>
            <person name="Larracuente A.M."/>
            <person name="Singh N.D."/>
            <person name="Abad J.P."/>
            <person name="Abt D.N."/>
            <person name="Adryan B."/>
            <person name="Aguade M."/>
            <person name="Akashi H."/>
            <person name="Anderson W.W."/>
            <person name="Aquadro C.F."/>
            <person name="Ardell D.H."/>
            <person name="Arguello R."/>
            <person name="Artieri C.G."/>
            <person name="Barbash D.A."/>
            <person name="Barker D."/>
            <person name="Barsanti P."/>
            <person name="Batterham P."/>
            <person name="Batzoglou S."/>
            <person name="Begun D."/>
            <person name="Bhutkar A."/>
            <person name="Blanco E."/>
            <person name="Bosak S.A."/>
            <person name="Bradley R.K."/>
            <person name="Brand A.D."/>
            <person name="Brent M.R."/>
            <person name="Brooks A.N."/>
            <person name="Brown R.H."/>
            <person name="Butlin R.K."/>
            <person name="Caggese C."/>
            <person name="Calvi B.R."/>
            <person name="Bernardo de Carvalho A."/>
            <person name="Caspi A."/>
            <person name="Castrezana S."/>
            <person name="Celniker S.E."/>
            <person name="Chang J.L."/>
            <person name="Chapple C."/>
            <person name="Chatterji S."/>
            <person name="Chinwalla A."/>
            <person name="Civetta A."/>
            <person name="Clifton S.W."/>
            <person name="Comeron J.M."/>
            <person name="Costello J.C."/>
            <person name="Coyne J.A."/>
            <person name="Daub J."/>
            <person name="David R.G."/>
            <person name="Delcher A.L."/>
            <person name="Delehaunty K."/>
            <person name="Do C.B."/>
            <person name="Ebling H."/>
            <person name="Edwards K."/>
            <person name="Eickbush T."/>
            <person name="Evans J.D."/>
            <person name="Filipski A."/>
            <person name="Findeiss S."/>
            <person name="Freyhult E."/>
            <person name="Fulton L."/>
            <person name="Fulton R."/>
            <person name="Garcia A.C."/>
            <person name="Gardiner A."/>
            <person name="Garfield D.A."/>
            <person name="Garvin B.E."/>
            <person name="Gibson G."/>
            <person name="Gilbert D."/>
            <person name="Gnerre S."/>
            <person name="Godfrey J."/>
            <person name="Good R."/>
            <person name="Gotea V."/>
            <person name="Gravely B."/>
            <person name="Greenberg A.J."/>
            <person name="Griffiths-Jones S."/>
            <person name="Gross S."/>
            <person name="Guigo R."/>
            <person name="Gustafson E.A."/>
            <person name="Haerty W."/>
            <person name="Hahn M.W."/>
            <person name="Halligan D.L."/>
            <person name="Halpern A.L."/>
            <person name="Halter G.M."/>
            <person name="Han M.V."/>
            <person name="Heger A."/>
            <person name="Hillier L."/>
            <person name="Hinrichs A.S."/>
            <person name="Holmes I."/>
            <person name="Hoskins R.A."/>
            <person name="Hubisz M.J."/>
            <person name="Hultmark D."/>
            <person name="Huntley M.A."/>
            <person name="Jaffe D.B."/>
            <person name="Jagadeeshan S."/>
            <person name="Jeck W.R."/>
            <person name="Johnson J."/>
            <person name="Jones C.D."/>
            <person name="Jordan W.C."/>
            <person name="Karpen G.H."/>
            <person name="Kataoka E."/>
            <person name="Keightley P.D."/>
            <person name="Kheradpour P."/>
            <person name="Kirkness E.F."/>
            <person name="Koerich L.B."/>
            <person name="Kristiansen K."/>
            <person name="Kudrna D."/>
            <person name="Kulathinal R.J."/>
            <person name="Kumar S."/>
            <person name="Kwok R."/>
            <person name="Lander E."/>
            <person name="Langley C.H."/>
            <person name="Lapoint R."/>
            <person name="Lazzaro B.P."/>
            <person name="Lee S.J."/>
            <person name="Levesque L."/>
            <person name="Li R."/>
            <person name="Lin C.F."/>
            <person name="Lin M.F."/>
            <person name="Lindblad-Toh K."/>
            <person name="Llopart A."/>
            <person name="Long M."/>
            <person name="Low L."/>
            <person name="Lozovsky E."/>
            <person name="Lu J."/>
            <person name="Luo M."/>
            <person name="Machado C.A."/>
            <person name="Makalowski W."/>
            <person name="Marzo M."/>
            <person name="Matsuda M."/>
            <person name="Matzkin L."/>
            <person name="McAllister B."/>
            <person name="McBride C.S."/>
            <person name="McKernan B."/>
            <person name="McKernan K."/>
            <person name="Mendez-Lago M."/>
            <person name="Minx P."/>
            <person name="Mollenhauer M.U."/>
            <person name="Montooth K."/>
            <person name="Mount S.M."/>
            <person name="Mu X."/>
            <person name="Myers E."/>
            <person name="Negre B."/>
            <person name="Newfeld S."/>
            <person name="Nielsen R."/>
            <person name="Noor M.A."/>
            <person name="O'Grady P."/>
            <person name="Pachter L."/>
            <person name="Papaceit M."/>
            <person name="Parisi M.J."/>
            <person name="Parisi M."/>
            <person name="Parts L."/>
            <person name="Pedersen J.S."/>
            <person name="Pesole G."/>
            <person name="Phillippy A.M."/>
            <person name="Ponting C.P."/>
            <person name="Pop M."/>
            <person name="Porcelli D."/>
            <person name="Powell J.R."/>
            <person name="Prohaska S."/>
            <person name="Pruitt K."/>
            <person name="Puig M."/>
            <person name="Quesneville H."/>
            <person name="Ram K.R."/>
            <person name="Rand D."/>
            <person name="Rasmussen M.D."/>
            <person name="Reed L.K."/>
            <person name="Reenan R."/>
            <person name="Reily A."/>
            <person name="Remington K.A."/>
            <person name="Rieger T.T."/>
            <person name="Ritchie M.G."/>
            <person name="Robin C."/>
            <person name="Rogers Y.H."/>
            <person name="Rohde C."/>
            <person name="Rozas J."/>
            <person name="Rubenfield M.J."/>
            <person name="Ruiz A."/>
            <person name="Russo S."/>
            <person name="Salzberg S.L."/>
            <person name="Sanchez-Gracia A."/>
            <person name="Saranga D.J."/>
            <person name="Sato H."/>
            <person name="Schaeffer S.W."/>
            <person name="Schatz M.C."/>
            <person name="Schlenke T."/>
            <person name="Schwartz R."/>
            <person name="Segarra C."/>
            <person name="Singh R.S."/>
            <person name="Sirot L."/>
            <person name="Sirota M."/>
            <person name="Sisneros N.B."/>
            <person name="Smith C.D."/>
            <person name="Smith T.F."/>
            <person name="Spieth J."/>
            <person name="Stage D.E."/>
            <person name="Stark A."/>
            <person name="Stephan W."/>
            <person name="Strausberg R.L."/>
            <person name="Strempel S."/>
            <person name="Sturgill D."/>
            <person name="Sutton G."/>
            <person name="Sutton G.G."/>
            <person name="Tao W."/>
            <person name="Teichmann S."/>
            <person name="Tobari Y.N."/>
            <person name="Tomimura Y."/>
            <person name="Tsolas J.M."/>
            <person name="Valente V.L."/>
            <person name="Venter E."/>
            <person name="Venter J.C."/>
            <person name="Vicario S."/>
            <person name="Vieira F.G."/>
            <person name="Vilella A.J."/>
            <person name="Villasante A."/>
            <person name="Walenz B."/>
            <person name="Wang J."/>
            <person name="Wasserman M."/>
            <person name="Watts T."/>
            <person name="Wilson D."/>
            <person name="Wilson R.K."/>
            <person name="Wing R.A."/>
            <person name="Wolfner M.F."/>
            <person name="Wong A."/>
            <person name="Wong G.K."/>
            <person name="Wu C.I."/>
            <person name="Wu G."/>
            <person name="Yamamoto D."/>
            <person name="Yang H.P."/>
            <person name="Yang S.P."/>
            <person name="Yorke J.A."/>
            <person name="Yoshida K."/>
            <person name="Zdobnov E."/>
            <person name="Zhang P."/>
            <person name="Zhang Y."/>
            <person name="Zimin A.V."/>
            <person name="Baldwin J."/>
            <person name="Abdouelleil A."/>
            <person name="Abdulkadir J."/>
            <person name="Abebe A."/>
            <person name="Abera B."/>
            <person name="Abreu J."/>
            <person name="Acer S.C."/>
            <person name="Aftuck L."/>
            <person name="Alexander A."/>
            <person name="An P."/>
            <person name="Anderson E."/>
            <person name="Anderson S."/>
            <person name="Arachi H."/>
            <person name="Azer M."/>
            <person name="Bachantsang P."/>
            <person name="Barry A."/>
            <person name="Bayul T."/>
            <person name="Berlin A."/>
            <person name="Bessette D."/>
            <person name="Bloom T."/>
            <person name="Blye J."/>
            <person name="Boguslavskiy L."/>
            <person name="Bonnet C."/>
            <person name="Boukhgalter B."/>
            <person name="Bourzgui I."/>
            <person name="Brown A."/>
            <person name="Cahill P."/>
            <person name="Channer S."/>
            <person name="Cheshatsang Y."/>
            <person name="Chuda L."/>
            <person name="Citroen M."/>
            <person name="Collymore A."/>
            <person name="Cooke P."/>
            <person name="Costello M."/>
            <person name="D'Aco K."/>
            <person name="Daza R."/>
            <person name="De Haan G."/>
            <person name="DeGray S."/>
            <person name="DeMaso C."/>
            <person name="Dhargay N."/>
            <person name="Dooley K."/>
            <person name="Dooley E."/>
            <person name="Doricent M."/>
            <person name="Dorje P."/>
            <person name="Dorjee K."/>
            <person name="Dupes A."/>
            <person name="Elong R."/>
            <person name="Falk J."/>
            <person name="Farina A."/>
            <person name="Faro S."/>
            <person name="Ferguson D."/>
            <person name="Fisher S."/>
            <person name="Foley C.D."/>
            <person name="Franke A."/>
            <person name="Friedrich D."/>
            <person name="Gadbois L."/>
            <person name="Gearin G."/>
            <person name="Gearin C.R."/>
            <person name="Giannoukos G."/>
            <person name="Goode T."/>
            <person name="Graham J."/>
            <person name="Grandbois E."/>
            <person name="Grewal S."/>
            <person name="Gyaltsen K."/>
            <person name="Hafez N."/>
            <person name="Hagos B."/>
            <person name="Hall J."/>
            <person name="Henson C."/>
            <person name="Hollinger A."/>
            <person name="Honan T."/>
            <person name="Huard M.D."/>
            <person name="Hughes L."/>
            <person name="Hurhula B."/>
            <person name="Husby M.E."/>
            <person name="Kamat A."/>
            <person name="Kanga B."/>
            <person name="Kashin S."/>
            <person name="Khazanovich D."/>
            <person name="Kisner P."/>
            <person name="Lance K."/>
            <person name="Lara M."/>
            <person name="Lee W."/>
            <person name="Lennon N."/>
            <person name="Letendre F."/>
            <person name="LeVine R."/>
            <person name="Lipovsky A."/>
            <person name="Liu X."/>
            <person name="Liu J."/>
            <person name="Liu S."/>
            <person name="Lokyitsang T."/>
            <person name="Lokyitsang Y."/>
            <person name="Lubonja R."/>
            <person name="Lui A."/>
            <person name="MacDonald P."/>
            <person name="Magnisalis V."/>
            <person name="Maru K."/>
            <person name="Matthews C."/>
            <person name="McCusker W."/>
            <person name="McDonough S."/>
            <person name="Mehta T."/>
            <person name="Meldrim J."/>
            <person name="Meneus L."/>
            <person name="Mihai O."/>
            <person name="Mihalev A."/>
            <person name="Mihova T."/>
            <person name="Mittelman R."/>
            <person name="Mlenga V."/>
            <person name="Montmayeur A."/>
            <person name="Mulrain L."/>
            <person name="Navidi A."/>
            <person name="Naylor J."/>
            <person name="Negash T."/>
            <person name="Nguyen T."/>
            <person name="Nguyen N."/>
            <person name="Nicol R."/>
            <person name="Norbu C."/>
            <person name="Norbu N."/>
            <person name="Novod N."/>
            <person name="O'Neill B."/>
            <person name="Osman S."/>
            <person name="Markiewicz E."/>
            <person name="Oyono O.L."/>
            <person name="Patti C."/>
            <person name="Phunkhang P."/>
            <person name="Pierre F."/>
            <person name="Priest M."/>
            <person name="Raghuraman S."/>
            <person name="Rege F."/>
            <person name="Reyes R."/>
            <person name="Rise C."/>
            <person name="Rogov P."/>
            <person name="Ross K."/>
            <person name="Ryan E."/>
            <person name="Settipalli S."/>
            <person name="Shea T."/>
            <person name="Sherpa N."/>
            <person name="Shi L."/>
            <person name="Shih D."/>
            <person name="Sparrow T."/>
            <person name="Spaulding J."/>
            <person name="Stalker J."/>
            <person name="Stange-Thomann N."/>
            <person name="Stavropoulos S."/>
            <person name="Stone C."/>
            <person name="Strader C."/>
            <person name="Tesfaye S."/>
            <person name="Thomson T."/>
            <person name="Thoulutsang Y."/>
            <person name="Thoulutsang D."/>
            <person name="Topham K."/>
            <person name="Topping I."/>
            <person name="Tsamla T."/>
            <person name="Vassiliev H."/>
            <person name="Vo A."/>
            <person name="Wangchuk T."/>
            <person name="Wangdi T."/>
            <person name="Weiand M."/>
            <person name="Wilkinson J."/>
            <person name="Wilson A."/>
            <person name="Yadav S."/>
            <person name="Young G."/>
            <person name="Yu Q."/>
            <person name="Zembek L."/>
            <person name="Zhong D."/>
            <person name="Zimmer A."/>
            <person name="Zwirko Z."/>
            <person name="Jaffe D.B."/>
            <person name="Alvarez P."/>
            <person name="Brockman W."/>
            <person name="Butler J."/>
            <person name="Chin C."/>
            <person name="Gnerre S."/>
            <person name="Grabherr M."/>
            <person name="Kleber M."/>
            <person name="Mauceli E."/>
            <person name="MacCallum I."/>
        </authorList>
    </citation>
    <scope>NUCLEOTIDE SEQUENCE [LARGE SCALE GENOMIC DNA]</scope>
    <source>
        <strain evidence="4">Tucson 15010-1051.87</strain>
    </source>
</reference>
<organism evidence="3 4">
    <name type="scientific">Drosophila virilis</name>
    <name type="common">Fruit fly</name>
    <dbReference type="NCBI Taxonomy" id="7244"/>
    <lineage>
        <taxon>Eukaryota</taxon>
        <taxon>Metazoa</taxon>
        <taxon>Ecdysozoa</taxon>
        <taxon>Arthropoda</taxon>
        <taxon>Hexapoda</taxon>
        <taxon>Insecta</taxon>
        <taxon>Pterygota</taxon>
        <taxon>Neoptera</taxon>
        <taxon>Endopterygota</taxon>
        <taxon>Diptera</taxon>
        <taxon>Brachycera</taxon>
        <taxon>Muscomorpha</taxon>
        <taxon>Ephydroidea</taxon>
        <taxon>Drosophilidae</taxon>
        <taxon>Drosophila</taxon>
    </lineage>
</organism>
<dbReference type="GO" id="GO:0003723">
    <property type="term" value="F:RNA binding"/>
    <property type="evidence" value="ECO:0007669"/>
    <property type="project" value="InterPro"/>
</dbReference>
<gene>
    <name evidence="3" type="primary">Dvir\GJ26024</name>
    <name evidence="3" type="ORF">Dvir_GJ26024</name>
</gene>
<name>A0A0Q9W4C3_DROVI</name>
<keyword evidence="4" id="KW-1185">Reference proteome</keyword>
<feature type="domain" description="AAA+ ATPase" evidence="2">
    <location>
        <begin position="234"/>
        <end position="435"/>
    </location>
</feature>
<accession>A0A0Q9W4C3</accession>
<dbReference type="Pfam" id="PF13087">
    <property type="entry name" value="AAA_12"/>
    <property type="match status" value="1"/>
</dbReference>
<evidence type="ECO:0000259" key="2">
    <source>
        <dbReference type="SMART" id="SM00382"/>
    </source>
</evidence>
<dbReference type="EMBL" id="CH940648">
    <property type="protein sequence ID" value="KRF79606.1"/>
    <property type="molecule type" value="Genomic_DNA"/>
</dbReference>
<evidence type="ECO:0000313" key="4">
    <source>
        <dbReference type="Proteomes" id="UP000008792"/>
    </source>
</evidence>
<dbReference type="Proteomes" id="UP000008792">
    <property type="component" value="Unassembled WGS sequence"/>
</dbReference>
<keyword evidence="1" id="KW-0943">RNA-mediated gene silencing</keyword>